<gene>
    <name evidence="2" type="ORF">BMF97_17045</name>
</gene>
<dbReference type="RefSeq" id="WP_070905116.1">
    <property type="nucleotide sequence ID" value="NZ_CP016378.1"/>
</dbReference>
<dbReference type="Gene3D" id="3.40.50.360">
    <property type="match status" value="1"/>
</dbReference>
<protein>
    <submittedName>
        <fullName evidence="2">FMN reductase</fullName>
    </submittedName>
</protein>
<dbReference type="EMBL" id="MPOG01000019">
    <property type="protein sequence ID" value="OOH93179.1"/>
    <property type="molecule type" value="Genomic_DNA"/>
</dbReference>
<evidence type="ECO:0000259" key="1">
    <source>
        <dbReference type="Pfam" id="PF03358"/>
    </source>
</evidence>
<proteinExistence type="predicted"/>
<name>A0A1T3F244_ELIME</name>
<dbReference type="SUPFAM" id="SSF52218">
    <property type="entry name" value="Flavoproteins"/>
    <property type="match status" value="1"/>
</dbReference>
<dbReference type="STRING" id="238.BBD35_05590"/>
<accession>A0A1T3F244</accession>
<dbReference type="PANTHER" id="PTHR30543:SF21">
    <property type="entry name" value="NAD(P)H-DEPENDENT FMN REDUCTASE LOT6"/>
    <property type="match status" value="1"/>
</dbReference>
<dbReference type="Proteomes" id="UP000188947">
    <property type="component" value="Unassembled WGS sequence"/>
</dbReference>
<evidence type="ECO:0000313" key="2">
    <source>
        <dbReference type="EMBL" id="OOH93179.1"/>
    </source>
</evidence>
<dbReference type="AlphaFoldDB" id="A0A1T3F244"/>
<feature type="domain" description="NADPH-dependent FMN reductase-like" evidence="1">
    <location>
        <begin position="3"/>
        <end position="130"/>
    </location>
</feature>
<dbReference type="InterPro" id="IPR005025">
    <property type="entry name" value="FMN_Rdtase-like_dom"/>
</dbReference>
<organism evidence="2 3">
    <name type="scientific">Elizabethkingia meningoseptica</name>
    <name type="common">Chryseobacterium meningosepticum</name>
    <dbReference type="NCBI Taxonomy" id="238"/>
    <lineage>
        <taxon>Bacteria</taxon>
        <taxon>Pseudomonadati</taxon>
        <taxon>Bacteroidota</taxon>
        <taxon>Flavobacteriia</taxon>
        <taxon>Flavobacteriales</taxon>
        <taxon>Weeksellaceae</taxon>
        <taxon>Elizabethkingia</taxon>
    </lineage>
</organism>
<dbReference type="Pfam" id="PF03358">
    <property type="entry name" value="FMN_red"/>
    <property type="match status" value="1"/>
</dbReference>
<dbReference type="GO" id="GO:0005829">
    <property type="term" value="C:cytosol"/>
    <property type="evidence" value="ECO:0007669"/>
    <property type="project" value="TreeGrafter"/>
</dbReference>
<dbReference type="eggNOG" id="COG0431">
    <property type="taxonomic scope" value="Bacteria"/>
</dbReference>
<dbReference type="GO" id="GO:0010181">
    <property type="term" value="F:FMN binding"/>
    <property type="evidence" value="ECO:0007669"/>
    <property type="project" value="TreeGrafter"/>
</dbReference>
<dbReference type="PANTHER" id="PTHR30543">
    <property type="entry name" value="CHROMATE REDUCTASE"/>
    <property type="match status" value="1"/>
</dbReference>
<dbReference type="OrthoDB" id="9812295at2"/>
<dbReference type="GO" id="GO:0016491">
    <property type="term" value="F:oxidoreductase activity"/>
    <property type="evidence" value="ECO:0007669"/>
    <property type="project" value="InterPro"/>
</dbReference>
<sequence>MKPRILAIIGSTKQNSSSRKIVQELEKLLLPYSSFSYFEGLTSLPYFSPEQAFEDTPEKVVSFRNEIEQADLIIICTPEYIFSIPGVLKNALEWCVATSVFYQKPAALITASASGEKGQEELHLIIKTLGAEFTEDSTLLIQGVKGKFNADGELIDPETKDALKKLSQTLLNLL</sequence>
<dbReference type="InterPro" id="IPR029039">
    <property type="entry name" value="Flavoprotein-like_sf"/>
</dbReference>
<keyword evidence="3" id="KW-1185">Reference proteome</keyword>
<comment type="caution">
    <text evidence="2">The sequence shown here is derived from an EMBL/GenBank/DDBJ whole genome shotgun (WGS) entry which is preliminary data.</text>
</comment>
<evidence type="ECO:0000313" key="3">
    <source>
        <dbReference type="Proteomes" id="UP000188947"/>
    </source>
</evidence>
<dbReference type="InterPro" id="IPR050712">
    <property type="entry name" value="NAD(P)H-dep_reductase"/>
</dbReference>
<reference evidence="2 3" key="1">
    <citation type="submission" date="2016-11" db="EMBL/GenBank/DDBJ databases">
        <title>Genome sequence and comparative genomic analysis of clinical strain Elizabethkingia meningoseptica 61421 PRCM.</title>
        <authorList>
            <person name="Wang M."/>
            <person name="Hu S."/>
            <person name="Cao L."/>
            <person name="Jiang T."/>
            <person name="Zhou Y."/>
            <person name="Ming D."/>
        </authorList>
    </citation>
    <scope>NUCLEOTIDE SEQUENCE [LARGE SCALE GENOMIC DNA]</scope>
    <source>
        <strain evidence="2 3">61421 PRCM</strain>
    </source>
</reference>